<dbReference type="InterPro" id="IPR026845">
    <property type="entry name" value="NXPH/NXPE"/>
</dbReference>
<evidence type="ECO:0000313" key="5">
    <source>
        <dbReference type="RefSeq" id="XP_032814036.1"/>
    </source>
</evidence>
<accession>A0AAJ7TBW6</accession>
<evidence type="ECO:0000256" key="2">
    <source>
        <dbReference type="SAM" id="Phobius"/>
    </source>
</evidence>
<dbReference type="PANTHER" id="PTHR16165:SF23">
    <property type="entry name" value="NEUREXOPHILIN AND PC-ESTERASE DOMAIN FAMILY, MEMBER 5"/>
    <property type="match status" value="1"/>
</dbReference>
<evidence type="ECO:0000256" key="1">
    <source>
        <dbReference type="ARBA" id="ARBA00005431"/>
    </source>
</evidence>
<dbReference type="RefSeq" id="XP_032814036.1">
    <property type="nucleotide sequence ID" value="XM_032958145.1"/>
</dbReference>
<dbReference type="InterPro" id="IPR014756">
    <property type="entry name" value="Ig_E-set"/>
</dbReference>
<dbReference type="Pfam" id="PF24536">
    <property type="entry name" value="NXPE4_C"/>
    <property type="match status" value="2"/>
</dbReference>
<proteinExistence type="inferred from homology"/>
<comment type="similarity">
    <text evidence="1">Belongs to the NXPE family.</text>
</comment>
<evidence type="ECO:0000259" key="3">
    <source>
        <dbReference type="Pfam" id="PF24536"/>
    </source>
</evidence>
<keyword evidence="2" id="KW-0812">Transmembrane</keyword>
<dbReference type="Pfam" id="PF06312">
    <property type="entry name" value="Neurexophilin"/>
    <property type="match status" value="1"/>
</dbReference>
<feature type="domain" description="NXPE C-terminal" evidence="3">
    <location>
        <begin position="331"/>
        <end position="510"/>
    </location>
</feature>
<keyword evidence="2" id="KW-0472">Membrane</keyword>
<gene>
    <name evidence="5" type="primary">LOC116944489</name>
</gene>
<sequence length="572" mass="61179">MKKGRVKRTHTLGAIFTIIFAIILLSNLLPSSFWAEWAPRFPFTTPHMPLRVTSARHCSMRIVPPPQSSPPYSYRVGDLLTVSIVVRDYNGSAKLRGGDYFRARIHSAAEGYGRGGGLAGFAGLAGLASLAGFGGEGDGGGVTSAAGAVRDHGNGTYSATFRLLWPGATAVSISLVHSREAVALLARLRDEAPDKVFFYGYFEGGGRTERTECNAVKPGRVHGGAARADEEQEVCEFRDAGERWFCVRPPTLPCSAWSYHSMGGYRTVTTRAEDALLHRSVTDVPIGGGDLTITVQPSKVNLTARLPPCRPGLPPTATAVVPSGFYVEGEWHSLVCAARRFRQAGAVARCLRGRRVFMYGDSTLRQWWQLLTDTAPSLKVEANNAPLQLGPLIARDPEAGAVVLCRSHGLPLRSKRGPVSSIHYIANELDSLPGLPGTVVVLSVCAHFTSFPAALYAGRVDRIGAALRRLLRRAPHTLVLVKSANTGYRSAHGSEWLARGLDALMRRALRRHLGAALGATGGAGAGGGGGAVVIDAWDMSAGHPSPDDIHPVRAVVRAEVELFLSYVCPDEV</sequence>
<evidence type="ECO:0000313" key="4">
    <source>
        <dbReference type="Proteomes" id="UP001318040"/>
    </source>
</evidence>
<feature type="domain" description="NXPE C-terminal" evidence="3">
    <location>
        <begin position="532"/>
        <end position="568"/>
    </location>
</feature>
<organism evidence="4 5">
    <name type="scientific">Petromyzon marinus</name>
    <name type="common">Sea lamprey</name>
    <dbReference type="NCBI Taxonomy" id="7757"/>
    <lineage>
        <taxon>Eukaryota</taxon>
        <taxon>Metazoa</taxon>
        <taxon>Chordata</taxon>
        <taxon>Craniata</taxon>
        <taxon>Vertebrata</taxon>
        <taxon>Cyclostomata</taxon>
        <taxon>Hyperoartia</taxon>
        <taxon>Petromyzontiformes</taxon>
        <taxon>Petromyzontidae</taxon>
        <taxon>Petromyzon</taxon>
    </lineage>
</organism>
<keyword evidence="4" id="KW-1185">Reference proteome</keyword>
<dbReference type="AlphaFoldDB" id="A0AAJ7TBW6"/>
<dbReference type="Proteomes" id="UP001318040">
    <property type="component" value="Chromosome 21"/>
</dbReference>
<name>A0AAJ7TBW6_PETMA</name>
<protein>
    <submittedName>
        <fullName evidence="5">NXPE family member 3-like isoform X5</fullName>
    </submittedName>
</protein>
<feature type="transmembrane region" description="Helical" evidence="2">
    <location>
        <begin position="12"/>
        <end position="35"/>
    </location>
</feature>
<keyword evidence="2" id="KW-1133">Transmembrane helix</keyword>
<dbReference type="InterPro" id="IPR057106">
    <property type="entry name" value="NXPE4_C"/>
</dbReference>
<dbReference type="PANTHER" id="PTHR16165">
    <property type="entry name" value="NXPE FAMILY MEMBER"/>
    <property type="match status" value="1"/>
</dbReference>
<dbReference type="SUPFAM" id="SSF81296">
    <property type="entry name" value="E set domains"/>
    <property type="match status" value="1"/>
</dbReference>
<reference evidence="5" key="1">
    <citation type="submission" date="2025-08" db="UniProtKB">
        <authorList>
            <consortium name="RefSeq"/>
        </authorList>
    </citation>
    <scope>IDENTIFICATION</scope>
    <source>
        <tissue evidence="5">Sperm</tissue>
    </source>
</reference>